<dbReference type="SMART" id="SM00530">
    <property type="entry name" value="HTH_XRE"/>
    <property type="match status" value="1"/>
</dbReference>
<dbReference type="RefSeq" id="WP_166009316.1">
    <property type="nucleotide sequence ID" value="NZ_CP049888.1"/>
</dbReference>
<sequence length="121" mass="13424">MTIFNRIKETATKKGLSIERVADMATESGVKVSKSAIYDWKIHEPNPDKIKAVSDVLNVPVDYLLGNNDNPTPPTRRFVESGLSRADKLEDVTSVGADMSDAELEKVLDYMGLLKNARQED</sequence>
<reference evidence="2 3" key="1">
    <citation type="submission" date="2020-03" db="EMBL/GenBank/DDBJ databases">
        <title>Weissella sp. nov., isolated from Cybister lewisianus.</title>
        <authorList>
            <person name="Hyun D.-W."/>
            <person name="Bae J.-W."/>
        </authorList>
    </citation>
    <scope>NUCLEOTIDE SEQUENCE [LARGE SCALE GENOMIC DNA]</scope>
    <source>
        <strain evidence="2 3">HDW19</strain>
    </source>
</reference>
<feature type="domain" description="HTH cro/C1-type" evidence="1">
    <location>
        <begin position="43"/>
        <end position="64"/>
    </location>
</feature>
<dbReference type="AlphaFoldDB" id="A0A6G8AY92"/>
<dbReference type="CDD" id="cd00093">
    <property type="entry name" value="HTH_XRE"/>
    <property type="match status" value="1"/>
</dbReference>
<dbReference type="Proteomes" id="UP000500741">
    <property type="component" value="Chromosome"/>
</dbReference>
<dbReference type="Gene3D" id="1.10.260.40">
    <property type="entry name" value="lambda repressor-like DNA-binding domains"/>
    <property type="match status" value="1"/>
</dbReference>
<evidence type="ECO:0000313" key="3">
    <source>
        <dbReference type="Proteomes" id="UP000500741"/>
    </source>
</evidence>
<evidence type="ECO:0000313" key="2">
    <source>
        <dbReference type="EMBL" id="QIL50071.1"/>
    </source>
</evidence>
<dbReference type="EMBL" id="CP049888">
    <property type="protein sequence ID" value="QIL50071.1"/>
    <property type="molecule type" value="Genomic_DNA"/>
</dbReference>
<dbReference type="KEGG" id="wco:G7084_01290"/>
<dbReference type="InterPro" id="IPR010982">
    <property type="entry name" value="Lambda_DNA-bd_dom_sf"/>
</dbReference>
<accession>A0A6G8AY92</accession>
<proteinExistence type="predicted"/>
<organism evidence="2 3">
    <name type="scientific">Weissella coleopterorum</name>
    <dbReference type="NCBI Taxonomy" id="2714949"/>
    <lineage>
        <taxon>Bacteria</taxon>
        <taxon>Bacillati</taxon>
        <taxon>Bacillota</taxon>
        <taxon>Bacilli</taxon>
        <taxon>Lactobacillales</taxon>
        <taxon>Lactobacillaceae</taxon>
        <taxon>Weissella</taxon>
    </lineage>
</organism>
<dbReference type="SUPFAM" id="SSF47413">
    <property type="entry name" value="lambda repressor-like DNA-binding domains"/>
    <property type="match status" value="1"/>
</dbReference>
<keyword evidence="3" id="KW-1185">Reference proteome</keyword>
<dbReference type="GO" id="GO:0003677">
    <property type="term" value="F:DNA binding"/>
    <property type="evidence" value="ECO:0007669"/>
    <property type="project" value="InterPro"/>
</dbReference>
<protein>
    <submittedName>
        <fullName evidence="2">Helix-turn-helix transcriptional regulator</fullName>
    </submittedName>
</protein>
<dbReference type="PROSITE" id="PS50943">
    <property type="entry name" value="HTH_CROC1"/>
    <property type="match status" value="1"/>
</dbReference>
<name>A0A6G8AY92_9LACO</name>
<evidence type="ECO:0000259" key="1">
    <source>
        <dbReference type="PROSITE" id="PS50943"/>
    </source>
</evidence>
<gene>
    <name evidence="2" type="ORF">G7084_01290</name>
</gene>
<dbReference type="InterPro" id="IPR001387">
    <property type="entry name" value="Cro/C1-type_HTH"/>
</dbReference>